<accession>A0ABS8SZ88</accession>
<dbReference type="Proteomes" id="UP000823775">
    <property type="component" value="Unassembled WGS sequence"/>
</dbReference>
<evidence type="ECO:0000313" key="2">
    <source>
        <dbReference type="Proteomes" id="UP000823775"/>
    </source>
</evidence>
<protein>
    <submittedName>
        <fullName evidence="1">Uncharacterized protein</fullName>
    </submittedName>
</protein>
<sequence length="83" mass="8358">MASGNNAVNTSPYAPAKDAHAGVFGNLYGTVGASLYEDSAWRSASPELDDSASFGYGLGNADSAFGYVGGYSVANRSNKGIAA</sequence>
<comment type="caution">
    <text evidence="1">The sequence shown here is derived from an EMBL/GenBank/DDBJ whole genome shotgun (WGS) entry which is preliminary data.</text>
</comment>
<keyword evidence="2" id="KW-1185">Reference proteome</keyword>
<reference evidence="1 2" key="1">
    <citation type="journal article" date="2021" name="BMC Genomics">
        <title>Datura genome reveals duplications of psychoactive alkaloid biosynthetic genes and high mutation rate following tissue culture.</title>
        <authorList>
            <person name="Rajewski A."/>
            <person name="Carter-House D."/>
            <person name="Stajich J."/>
            <person name="Litt A."/>
        </authorList>
    </citation>
    <scope>NUCLEOTIDE SEQUENCE [LARGE SCALE GENOMIC DNA]</scope>
    <source>
        <strain evidence="1">AR-01</strain>
    </source>
</reference>
<proteinExistence type="predicted"/>
<dbReference type="EMBL" id="JACEIK010000935">
    <property type="protein sequence ID" value="MCD7464059.1"/>
    <property type="molecule type" value="Genomic_DNA"/>
</dbReference>
<evidence type="ECO:0000313" key="1">
    <source>
        <dbReference type="EMBL" id="MCD7464059.1"/>
    </source>
</evidence>
<name>A0ABS8SZ88_DATST</name>
<gene>
    <name evidence="1" type="ORF">HAX54_051989</name>
</gene>
<organism evidence="1 2">
    <name type="scientific">Datura stramonium</name>
    <name type="common">Jimsonweed</name>
    <name type="synonym">Common thornapple</name>
    <dbReference type="NCBI Taxonomy" id="4076"/>
    <lineage>
        <taxon>Eukaryota</taxon>
        <taxon>Viridiplantae</taxon>
        <taxon>Streptophyta</taxon>
        <taxon>Embryophyta</taxon>
        <taxon>Tracheophyta</taxon>
        <taxon>Spermatophyta</taxon>
        <taxon>Magnoliopsida</taxon>
        <taxon>eudicotyledons</taxon>
        <taxon>Gunneridae</taxon>
        <taxon>Pentapetalae</taxon>
        <taxon>asterids</taxon>
        <taxon>lamiids</taxon>
        <taxon>Solanales</taxon>
        <taxon>Solanaceae</taxon>
        <taxon>Solanoideae</taxon>
        <taxon>Datureae</taxon>
        <taxon>Datura</taxon>
    </lineage>
</organism>